<proteinExistence type="predicted"/>
<dbReference type="EMBL" id="GBXM01097489">
    <property type="protein sequence ID" value="JAH11088.1"/>
    <property type="molecule type" value="Transcribed_RNA"/>
</dbReference>
<accession>A0A0E9Q4P7</accession>
<evidence type="ECO:0000313" key="1">
    <source>
        <dbReference type="EMBL" id="JAH11088.1"/>
    </source>
</evidence>
<protein>
    <submittedName>
        <fullName evidence="1">Uncharacterized protein</fullName>
    </submittedName>
</protein>
<organism evidence="1">
    <name type="scientific">Anguilla anguilla</name>
    <name type="common">European freshwater eel</name>
    <name type="synonym">Muraena anguilla</name>
    <dbReference type="NCBI Taxonomy" id="7936"/>
    <lineage>
        <taxon>Eukaryota</taxon>
        <taxon>Metazoa</taxon>
        <taxon>Chordata</taxon>
        <taxon>Craniata</taxon>
        <taxon>Vertebrata</taxon>
        <taxon>Euteleostomi</taxon>
        <taxon>Actinopterygii</taxon>
        <taxon>Neopterygii</taxon>
        <taxon>Teleostei</taxon>
        <taxon>Anguilliformes</taxon>
        <taxon>Anguillidae</taxon>
        <taxon>Anguilla</taxon>
    </lineage>
</organism>
<sequence length="26" mass="3068">MVPIYWNNLSPNGSVELFNRLSTCRR</sequence>
<reference evidence="1" key="1">
    <citation type="submission" date="2014-11" db="EMBL/GenBank/DDBJ databases">
        <authorList>
            <person name="Amaro Gonzalez C."/>
        </authorList>
    </citation>
    <scope>NUCLEOTIDE SEQUENCE</scope>
</reference>
<dbReference type="EMBL" id="GBXM01102130">
    <property type="protein sequence ID" value="JAH06447.1"/>
    <property type="molecule type" value="Transcribed_RNA"/>
</dbReference>
<dbReference type="AlphaFoldDB" id="A0A0E9Q4P7"/>
<name>A0A0E9Q4P7_ANGAN</name>
<reference evidence="1" key="2">
    <citation type="journal article" date="2015" name="Fish Shellfish Immunol.">
        <title>Early steps in the European eel (Anguilla anguilla)-Vibrio vulnificus interaction in the gills: Role of the RtxA13 toxin.</title>
        <authorList>
            <person name="Callol A."/>
            <person name="Pajuelo D."/>
            <person name="Ebbesson L."/>
            <person name="Teles M."/>
            <person name="MacKenzie S."/>
            <person name="Amaro C."/>
        </authorList>
    </citation>
    <scope>NUCLEOTIDE SEQUENCE</scope>
</reference>